<feature type="region of interest" description="Disordered" evidence="8">
    <location>
        <begin position="197"/>
        <end position="216"/>
    </location>
</feature>
<keyword evidence="3 9" id="KW-0812">Transmembrane</keyword>
<reference evidence="10" key="3">
    <citation type="submission" date="2025-09" db="UniProtKB">
        <authorList>
            <consortium name="Ensembl"/>
        </authorList>
    </citation>
    <scope>IDENTIFICATION</scope>
</reference>
<dbReference type="CTD" id="23023"/>
<dbReference type="GO" id="GO:0016197">
    <property type="term" value="P:endosomal transport"/>
    <property type="evidence" value="ECO:0007669"/>
    <property type="project" value="Ensembl"/>
</dbReference>
<feature type="region of interest" description="Disordered" evidence="8">
    <location>
        <begin position="405"/>
        <end position="442"/>
    </location>
</feature>
<dbReference type="HOGENOM" id="CLU_019951_1_0_1"/>
<dbReference type="KEGG" id="mgp:100545691"/>
<dbReference type="RefSeq" id="XP_019475807.1">
    <property type="nucleotide sequence ID" value="XM_019620262.2"/>
</dbReference>
<feature type="compositionally biased region" description="Basic and acidic residues" evidence="8">
    <location>
        <begin position="20"/>
        <end position="34"/>
    </location>
</feature>
<name>G1ND60_MELGA</name>
<dbReference type="FunCoup" id="G1ND60">
    <property type="interactions" value="349"/>
</dbReference>
<dbReference type="RefSeq" id="XP_019475804.1">
    <property type="nucleotide sequence ID" value="XM_019620259.2"/>
</dbReference>
<keyword evidence="11" id="KW-1185">Reference proteome</keyword>
<evidence type="ECO:0000256" key="9">
    <source>
        <dbReference type="SAM" id="Phobius"/>
    </source>
</evidence>
<evidence type="ECO:0000256" key="2">
    <source>
        <dbReference type="ARBA" id="ARBA00008108"/>
    </source>
</evidence>
<evidence type="ECO:0000313" key="10">
    <source>
        <dbReference type="Ensembl" id="ENSMGAP00000010755.3"/>
    </source>
</evidence>
<feature type="compositionally biased region" description="Polar residues" evidence="8">
    <location>
        <begin position="197"/>
        <end position="207"/>
    </location>
</feature>
<dbReference type="RefSeq" id="XP_019475803.1">
    <property type="nucleotide sequence ID" value="XM_019620258.2"/>
</dbReference>
<dbReference type="Proteomes" id="UP000001645">
    <property type="component" value="Chromosome 14"/>
</dbReference>
<dbReference type="GO" id="GO:0016020">
    <property type="term" value="C:membrane"/>
    <property type="evidence" value="ECO:0007669"/>
    <property type="project" value="UniProtKB-SubCell"/>
</dbReference>
<feature type="coiled-coil region" evidence="7">
    <location>
        <begin position="455"/>
        <end position="554"/>
    </location>
</feature>
<keyword evidence="6 9" id="KW-0472">Membrane</keyword>
<dbReference type="Bgee" id="ENSMGAG00000010363">
    <property type="expression patterns" value="Expressed in breast and 18 other cell types or tissues"/>
</dbReference>
<dbReference type="OrthoDB" id="10072335at2759"/>
<evidence type="ECO:0000256" key="6">
    <source>
        <dbReference type="ARBA" id="ARBA00023136"/>
    </source>
</evidence>
<keyword evidence="5 7" id="KW-0175">Coiled coil</keyword>
<dbReference type="GO" id="GO:0007029">
    <property type="term" value="P:endoplasmic reticulum organization"/>
    <property type="evidence" value="ECO:0007669"/>
    <property type="project" value="Ensembl"/>
</dbReference>
<evidence type="ECO:0000256" key="7">
    <source>
        <dbReference type="SAM" id="Coils"/>
    </source>
</evidence>
<dbReference type="GeneTree" id="ENSGT00940000155189"/>
<dbReference type="GO" id="GO:0097750">
    <property type="term" value="P:endosome membrane tubulation"/>
    <property type="evidence" value="ECO:0007669"/>
    <property type="project" value="Ensembl"/>
</dbReference>
<dbReference type="GO" id="GO:0042802">
    <property type="term" value="F:identical protein binding"/>
    <property type="evidence" value="ECO:0007669"/>
    <property type="project" value="Ensembl"/>
</dbReference>
<feature type="compositionally biased region" description="Polar residues" evidence="8">
    <location>
        <begin position="414"/>
        <end position="442"/>
    </location>
</feature>
<dbReference type="InterPro" id="IPR019394">
    <property type="entry name" value="TEX28/TMCC"/>
</dbReference>
<dbReference type="GeneID" id="100545691"/>
<feature type="compositionally biased region" description="Basic residues" evidence="8">
    <location>
        <begin position="113"/>
        <end position="125"/>
    </location>
</feature>
<evidence type="ECO:0000256" key="4">
    <source>
        <dbReference type="ARBA" id="ARBA00022989"/>
    </source>
</evidence>
<evidence type="ECO:0000256" key="1">
    <source>
        <dbReference type="ARBA" id="ARBA00004370"/>
    </source>
</evidence>
<dbReference type="Ensembl" id="ENSMGAT00000011618.3">
    <property type="protein sequence ID" value="ENSMGAP00000010755.3"/>
    <property type="gene ID" value="ENSMGAG00000010363.3"/>
</dbReference>
<dbReference type="GO" id="GO:0090148">
    <property type="term" value="P:membrane fission"/>
    <property type="evidence" value="ECO:0007669"/>
    <property type="project" value="Ensembl"/>
</dbReference>
<feature type="region of interest" description="Disordered" evidence="8">
    <location>
        <begin position="1"/>
        <end position="35"/>
    </location>
</feature>
<feature type="compositionally biased region" description="Polar residues" evidence="8">
    <location>
        <begin position="135"/>
        <end position="162"/>
    </location>
</feature>
<organism evidence="10 11">
    <name type="scientific">Meleagris gallopavo</name>
    <name type="common">Wild turkey</name>
    <dbReference type="NCBI Taxonomy" id="9103"/>
    <lineage>
        <taxon>Eukaryota</taxon>
        <taxon>Metazoa</taxon>
        <taxon>Chordata</taxon>
        <taxon>Craniata</taxon>
        <taxon>Vertebrata</taxon>
        <taxon>Euteleostomi</taxon>
        <taxon>Archelosauria</taxon>
        <taxon>Archosauria</taxon>
        <taxon>Dinosauria</taxon>
        <taxon>Saurischia</taxon>
        <taxon>Theropoda</taxon>
        <taxon>Coelurosauria</taxon>
        <taxon>Aves</taxon>
        <taxon>Neognathae</taxon>
        <taxon>Galloanserae</taxon>
        <taxon>Galliformes</taxon>
        <taxon>Phasianidae</taxon>
        <taxon>Meleagridinae</taxon>
        <taxon>Meleagris</taxon>
    </lineage>
</organism>
<evidence type="ECO:0000313" key="11">
    <source>
        <dbReference type="Proteomes" id="UP000001645"/>
    </source>
</evidence>
<dbReference type="InParanoid" id="G1ND60"/>
<evidence type="ECO:0000256" key="5">
    <source>
        <dbReference type="ARBA" id="ARBA00023054"/>
    </source>
</evidence>
<keyword evidence="4 9" id="KW-1133">Transmembrane helix</keyword>
<dbReference type="GO" id="GO:0140284">
    <property type="term" value="C:endoplasmic reticulum-endosome membrane contact site"/>
    <property type="evidence" value="ECO:0007669"/>
    <property type="project" value="Ensembl"/>
</dbReference>
<protein>
    <submittedName>
        <fullName evidence="10">Transmembrane and coiled-coil domain family 1</fullName>
    </submittedName>
</protein>
<dbReference type="RefSeq" id="XP_019475805.1">
    <property type="nucleotide sequence ID" value="XM_019620260.2"/>
</dbReference>
<dbReference type="RefSeq" id="XP_019475806.1">
    <property type="nucleotide sequence ID" value="XM_019620261.2"/>
</dbReference>
<dbReference type="Pfam" id="PF10267">
    <property type="entry name" value="Tmemb_cc2"/>
    <property type="match status" value="1"/>
</dbReference>
<feature type="transmembrane region" description="Helical" evidence="9">
    <location>
        <begin position="610"/>
        <end position="627"/>
    </location>
</feature>
<dbReference type="GO" id="GO:0140285">
    <property type="term" value="P:endosome fission"/>
    <property type="evidence" value="ECO:0007669"/>
    <property type="project" value="Ensembl"/>
</dbReference>
<dbReference type="GO" id="GO:0005829">
    <property type="term" value="C:cytosol"/>
    <property type="evidence" value="ECO:0007669"/>
    <property type="project" value="Ensembl"/>
</dbReference>
<reference evidence="10" key="2">
    <citation type="submission" date="2025-08" db="UniProtKB">
        <authorList>
            <consortium name="Ensembl"/>
        </authorList>
    </citation>
    <scope>IDENTIFICATION</scope>
</reference>
<proteinExistence type="inferred from homology"/>
<feature type="region of interest" description="Disordered" evidence="8">
    <location>
        <begin position="110"/>
        <end position="162"/>
    </location>
</feature>
<dbReference type="RefSeq" id="XP_019475808.1">
    <property type="nucleotide sequence ID" value="XM_019620263.2"/>
</dbReference>
<evidence type="ECO:0000256" key="3">
    <source>
        <dbReference type="ARBA" id="ARBA00022692"/>
    </source>
</evidence>
<accession>G1ND60</accession>
<reference evidence="10 11" key="1">
    <citation type="journal article" date="2010" name="PLoS Biol.">
        <title>Multi-platform next-generation sequencing of the domestic turkey (Meleagris gallopavo): genome assembly and analysis.</title>
        <authorList>
            <person name="Dalloul R.A."/>
            <person name="Long J.A."/>
            <person name="Zimin A.V."/>
            <person name="Aslam L."/>
            <person name="Beal K."/>
            <person name="Blomberg L.A."/>
            <person name="Bouffard P."/>
            <person name="Burt D.W."/>
            <person name="Crasta O."/>
            <person name="Crooijmans R.P."/>
            <person name="Cooper K."/>
            <person name="Coulombe R.A."/>
            <person name="De S."/>
            <person name="Delany M.E."/>
            <person name="Dodgson J.B."/>
            <person name="Dong J.J."/>
            <person name="Evans C."/>
            <person name="Frederickson K.M."/>
            <person name="Flicek P."/>
            <person name="Florea L."/>
            <person name="Folkerts O."/>
            <person name="Groenen M.A."/>
            <person name="Harkins T.T."/>
            <person name="Herrero J."/>
            <person name="Hoffmann S."/>
            <person name="Megens H.J."/>
            <person name="Jiang A."/>
            <person name="de Jong P."/>
            <person name="Kaiser P."/>
            <person name="Kim H."/>
            <person name="Kim K.W."/>
            <person name="Kim S."/>
            <person name="Langenberger D."/>
            <person name="Lee M.K."/>
            <person name="Lee T."/>
            <person name="Mane S."/>
            <person name="Marcais G."/>
            <person name="Marz M."/>
            <person name="McElroy A.P."/>
            <person name="Modise T."/>
            <person name="Nefedov M."/>
            <person name="Notredame C."/>
            <person name="Paton I.R."/>
            <person name="Payne W.S."/>
            <person name="Pertea G."/>
            <person name="Prickett D."/>
            <person name="Puiu D."/>
            <person name="Qioa D."/>
            <person name="Raineri E."/>
            <person name="Ruffier M."/>
            <person name="Salzberg S.L."/>
            <person name="Schatz M.C."/>
            <person name="Scheuring C."/>
            <person name="Schmidt C.J."/>
            <person name="Schroeder S."/>
            <person name="Searle S.M."/>
            <person name="Smith E.J."/>
            <person name="Smith J."/>
            <person name="Sonstegard T.S."/>
            <person name="Stadler P.F."/>
            <person name="Tafer H."/>
            <person name="Tu Z.J."/>
            <person name="Van Tassell C.P."/>
            <person name="Vilella A.J."/>
            <person name="Williams K.P."/>
            <person name="Yorke J.A."/>
            <person name="Zhang L."/>
            <person name="Zhang H.B."/>
            <person name="Zhang X."/>
            <person name="Zhang Y."/>
            <person name="Reed K.M."/>
        </authorList>
    </citation>
    <scope>NUCLEOTIDE SEQUENCE [LARGE SCALE GENOMIC DNA]</scope>
</reference>
<dbReference type="PANTHER" id="PTHR17613">
    <property type="entry name" value="CEREBRAL PROTEIN-11-RELATED"/>
    <property type="match status" value="1"/>
</dbReference>
<feature type="transmembrane region" description="Helical" evidence="9">
    <location>
        <begin position="578"/>
        <end position="603"/>
    </location>
</feature>
<dbReference type="PANTHER" id="PTHR17613:SF11">
    <property type="entry name" value="TRANSMEMBRANE AND COILED-COIL DOMAINS PROTEIN 1"/>
    <property type="match status" value="1"/>
</dbReference>
<evidence type="ECO:0000256" key="8">
    <source>
        <dbReference type="SAM" id="MobiDB-lite"/>
    </source>
</evidence>
<comment type="subcellular location">
    <subcellularLocation>
        <location evidence="1">Membrane</location>
    </subcellularLocation>
</comment>
<sequence>MEPSGSEQLCDDPDPGGKSQDQETKKQHESEQKLSKITHNALENINVIGQGLKHLFQHQRRRSSVSPHDVQQVQADLESDMDLESQSACAEIDGVSTHPTALNRVLQQIRVPPKMKRGTSLHSRRGKTDPPKGSPQINRRSAQDMQSGRPRSSSTTDAPTNLSVMEVASSVCVGGEEATAAIERLEVSSLAQTSSAVASSTDGSINADSVDGTPDPQRTKAAITHLQQKILKLTEQIKIEQTARDDNVAEYLKLANNADKQQSARIKQVFEKKNQKSAQTILQLQKKLEHYHRKLREIEQNGIPRQPKDVFRDMHQGLKDVGAKVTGFSEGVVDSVKGGLSSFSQATHSAAGAVVSKPREIASLIRNKFGSADNIANLKDSLEEGQEDGTGGKALGVIQNFQSSPKYGSEEDCSSATSGSVGANSTTGGPVGASSSKTNTLDMQSSGFDAILHEIQEIRETQARLEESFEDLKVRYQRDYSLIMQTLQEERYRCERLEEQLNDLTELHQNEILNLKQELASMEEKIAYQSYERARDIQEALEACQTRISKMELQQQQQQVVQLEGLENATARNLLGKFINILLAVMAVLLVFVSTVANCVVPLMKTRNRTFSTLFVVVFIAFLWKHWDAISGYLERFLSPSR</sequence>
<dbReference type="AlphaFoldDB" id="G1ND60"/>
<dbReference type="GO" id="GO:0005791">
    <property type="term" value="C:rough endoplasmic reticulum"/>
    <property type="evidence" value="ECO:0007669"/>
    <property type="project" value="Ensembl"/>
</dbReference>
<comment type="similarity">
    <text evidence="2">Belongs to the TEX28 family.</text>
</comment>
<gene>
    <name evidence="10" type="primary">TMCC1</name>
</gene>